<evidence type="ECO:0000313" key="2">
    <source>
        <dbReference type="Proteomes" id="UP001608902"/>
    </source>
</evidence>
<name>A0ABD6EGW2_9BILA</name>
<protein>
    <submittedName>
        <fullName evidence="1">Uncharacterized protein</fullName>
    </submittedName>
</protein>
<dbReference type="Proteomes" id="UP001608902">
    <property type="component" value="Unassembled WGS sequence"/>
</dbReference>
<sequence>MPTSDSWTLDSKNGSSLQHHLVDMSSSEYFYVTPPEKVEMIDVYGSNNKSKRIPAGDLGHKMRSFAEDPLGAYVDIVAGSGNVQVGRIGHPRSSGVYLDMVPAYSQWITGPTAFKARYEGDQLLVFGDNITATSYTLSSTQKIPAPALWVKINGLLDNSVYAILIGLIDSERVILTSPGRYVAFVVGAKDHHAYAYTPAVNIPATVTRTTTEPTTSKAVTTTTKSTTTTKTATTKVTTGRTIVAEKLTTTTAGGTSCTPVITLALFLIIEAIIR</sequence>
<evidence type="ECO:0000313" key="1">
    <source>
        <dbReference type="EMBL" id="MFH4979214.1"/>
    </source>
</evidence>
<comment type="caution">
    <text evidence="1">The sequence shown here is derived from an EMBL/GenBank/DDBJ whole genome shotgun (WGS) entry which is preliminary data.</text>
</comment>
<organism evidence="1 2">
    <name type="scientific">Gnathostoma spinigerum</name>
    <dbReference type="NCBI Taxonomy" id="75299"/>
    <lineage>
        <taxon>Eukaryota</taxon>
        <taxon>Metazoa</taxon>
        <taxon>Ecdysozoa</taxon>
        <taxon>Nematoda</taxon>
        <taxon>Chromadorea</taxon>
        <taxon>Rhabditida</taxon>
        <taxon>Spirurina</taxon>
        <taxon>Gnathostomatomorpha</taxon>
        <taxon>Gnathostomatoidea</taxon>
        <taxon>Gnathostomatidae</taxon>
        <taxon>Gnathostoma</taxon>
    </lineage>
</organism>
<reference evidence="1 2" key="1">
    <citation type="submission" date="2024-08" db="EMBL/GenBank/DDBJ databases">
        <title>Gnathostoma spinigerum genome.</title>
        <authorList>
            <person name="Gonzalez-Bertolin B."/>
            <person name="Monzon S."/>
            <person name="Zaballos A."/>
            <person name="Jimenez P."/>
            <person name="Dekumyoy P."/>
            <person name="Varona S."/>
            <person name="Cuesta I."/>
            <person name="Sumanam S."/>
            <person name="Adisakwattana P."/>
            <person name="Gasser R.B."/>
            <person name="Hernandez-Gonzalez A."/>
            <person name="Young N.D."/>
            <person name="Perteguer M.J."/>
        </authorList>
    </citation>
    <scope>NUCLEOTIDE SEQUENCE [LARGE SCALE GENOMIC DNA]</scope>
    <source>
        <strain evidence="1">AL3</strain>
        <tissue evidence="1">Liver</tissue>
    </source>
</reference>
<gene>
    <name evidence="1" type="ORF">AB6A40_005923</name>
</gene>
<accession>A0ABD6EGW2</accession>
<keyword evidence="2" id="KW-1185">Reference proteome</keyword>
<dbReference type="AlphaFoldDB" id="A0ABD6EGW2"/>
<dbReference type="EMBL" id="JBGFUD010003960">
    <property type="protein sequence ID" value="MFH4979214.1"/>
    <property type="molecule type" value="Genomic_DNA"/>
</dbReference>
<proteinExistence type="predicted"/>